<gene>
    <name evidence="1" type="ORF">DC3_15150</name>
</gene>
<keyword evidence="2" id="KW-1185">Reference proteome</keyword>
<name>A0A511MZ32_DEIC1</name>
<dbReference type="AlphaFoldDB" id="A0A511MZ32"/>
<dbReference type="Proteomes" id="UP000321306">
    <property type="component" value="Unassembled WGS sequence"/>
</dbReference>
<protein>
    <submittedName>
        <fullName evidence="1">Uncharacterized protein</fullName>
    </submittedName>
</protein>
<reference evidence="1 2" key="1">
    <citation type="submission" date="2019-07" db="EMBL/GenBank/DDBJ databases">
        <title>Whole genome shotgun sequence of Deinococcus cellulosilyticus NBRC 106333.</title>
        <authorList>
            <person name="Hosoyama A."/>
            <person name="Uohara A."/>
            <person name="Ohji S."/>
            <person name="Ichikawa N."/>
        </authorList>
    </citation>
    <scope>NUCLEOTIDE SEQUENCE [LARGE SCALE GENOMIC DNA]</scope>
    <source>
        <strain evidence="1 2">NBRC 106333</strain>
    </source>
</reference>
<sequence length="147" mass="16899">MTPSPADLWMLVLIVALAAGASDPEKESDLMDREPTNNTRVWVPAIEKRPEEPNAYYADHLSLWHEAPKLACEHVQFLEEEVGRWFEDSERIPVNVERYNRIEVVEVTPSWIRTYTSVARENPYGTGIYEDAHYLIGNPLQKDTDDA</sequence>
<organism evidence="1 2">
    <name type="scientific">Deinococcus cellulosilyticus (strain DSM 18568 / NBRC 106333 / KACC 11606 / 5516J-15)</name>
    <dbReference type="NCBI Taxonomy" id="1223518"/>
    <lineage>
        <taxon>Bacteria</taxon>
        <taxon>Thermotogati</taxon>
        <taxon>Deinococcota</taxon>
        <taxon>Deinococci</taxon>
        <taxon>Deinococcales</taxon>
        <taxon>Deinococcaceae</taxon>
        <taxon>Deinococcus</taxon>
    </lineage>
</organism>
<dbReference type="RefSeq" id="WP_146883563.1">
    <property type="nucleotide sequence ID" value="NZ_BJXB01000005.1"/>
</dbReference>
<comment type="caution">
    <text evidence="1">The sequence shown here is derived from an EMBL/GenBank/DDBJ whole genome shotgun (WGS) entry which is preliminary data.</text>
</comment>
<accession>A0A511MZ32</accession>
<dbReference type="EMBL" id="BJXB01000005">
    <property type="protein sequence ID" value="GEM45880.1"/>
    <property type="molecule type" value="Genomic_DNA"/>
</dbReference>
<evidence type="ECO:0000313" key="1">
    <source>
        <dbReference type="EMBL" id="GEM45880.1"/>
    </source>
</evidence>
<evidence type="ECO:0000313" key="2">
    <source>
        <dbReference type="Proteomes" id="UP000321306"/>
    </source>
</evidence>
<proteinExistence type="predicted"/>